<dbReference type="PIRSF" id="PIRSF000724">
    <property type="entry name" value="Pgk"/>
    <property type="match status" value="1"/>
</dbReference>
<comment type="pathway">
    <text evidence="2 10">Carbohydrate degradation; glycolysis; pyruvate from D-glyceraldehyde 3-phosphate: step 2/5.</text>
</comment>
<evidence type="ECO:0000256" key="5">
    <source>
        <dbReference type="ARBA" id="ARBA00022679"/>
    </source>
</evidence>
<keyword evidence="13" id="KW-1185">Reference proteome</keyword>
<keyword evidence="8 10" id="KW-0067">ATP-binding</keyword>
<dbReference type="Proteomes" id="UP001567537">
    <property type="component" value="Unassembled WGS sequence"/>
</dbReference>
<dbReference type="Pfam" id="PF00162">
    <property type="entry name" value="PGK"/>
    <property type="match status" value="1"/>
</dbReference>
<evidence type="ECO:0000313" key="13">
    <source>
        <dbReference type="Proteomes" id="UP001567537"/>
    </source>
</evidence>
<comment type="catalytic activity">
    <reaction evidence="1 10 11">
        <text>(2R)-3-phosphoglycerate + ATP = (2R)-3-phospho-glyceroyl phosphate + ADP</text>
        <dbReference type="Rhea" id="RHEA:14801"/>
        <dbReference type="ChEBI" id="CHEBI:30616"/>
        <dbReference type="ChEBI" id="CHEBI:57604"/>
        <dbReference type="ChEBI" id="CHEBI:58272"/>
        <dbReference type="ChEBI" id="CHEBI:456216"/>
        <dbReference type="EC" id="2.7.2.3"/>
    </reaction>
</comment>
<dbReference type="PANTHER" id="PTHR11406:SF23">
    <property type="entry name" value="PHOSPHOGLYCERATE KINASE 1, CHLOROPLASTIC-RELATED"/>
    <property type="match status" value="1"/>
</dbReference>
<feature type="binding site" evidence="10">
    <location>
        <position position="206"/>
    </location>
    <ligand>
        <name>ATP</name>
        <dbReference type="ChEBI" id="CHEBI:30616"/>
    </ligand>
</feature>
<evidence type="ECO:0000256" key="2">
    <source>
        <dbReference type="ARBA" id="ARBA00004838"/>
    </source>
</evidence>
<sequence length="403" mass="41905">MKTIDELLSEGVAGKRVFVRADLNVPLDGTAITDDGRIRAVLPTVRALAEAGARVVVASHLGRPKGAPDPAFSLAPAATRLGELLGADVAFATDTVGESAGATVAGLADGQVAVIENLRFNAGETSKDDAERGEFADRLAALADVYVGDGFGAVHRKHASVYDLPARLPHYAGHLIATEVGVLKKLTDEVQRPYVVALGGAKVSDKLAVIDELLGKADRILIGGGMAYTFLKAQGHEVGASLLQEDQIPAVREYLERAEKNGVELVVPVDTLVTAEFPDMRAKAPTNPTNVAADAVPADHMGLDIGPRTRKLYASKLADAATVFWNGPMGVFEHPDYAEGTKAVAQALIDSPGFTVVGGGDSAAAVRTLGFDEQAFGHISTGGGASLEYLEGKTLPGLAALED</sequence>
<keyword evidence="5 10" id="KW-0808">Transferase</keyword>
<evidence type="ECO:0000256" key="1">
    <source>
        <dbReference type="ARBA" id="ARBA00000642"/>
    </source>
</evidence>
<feature type="binding site" evidence="10">
    <location>
        <position position="333"/>
    </location>
    <ligand>
        <name>ATP</name>
        <dbReference type="ChEBI" id="CHEBI:30616"/>
    </ligand>
</feature>
<keyword evidence="9 10" id="KW-0324">Glycolysis</keyword>
<dbReference type="SUPFAM" id="SSF53748">
    <property type="entry name" value="Phosphoglycerate kinase"/>
    <property type="match status" value="1"/>
</dbReference>
<dbReference type="EMBL" id="JAHWZY010000044">
    <property type="protein sequence ID" value="MEZ3182496.1"/>
    <property type="molecule type" value="Genomic_DNA"/>
</dbReference>
<protein>
    <recommendedName>
        <fullName evidence="4 10">Phosphoglycerate kinase</fullName>
        <ecNumber evidence="3 10">2.7.2.3</ecNumber>
    </recommendedName>
</protein>
<dbReference type="InterPro" id="IPR036043">
    <property type="entry name" value="Phosphoglycerate_kinase_sf"/>
</dbReference>
<evidence type="ECO:0000313" key="12">
    <source>
        <dbReference type="EMBL" id="MEZ3182496.1"/>
    </source>
</evidence>
<comment type="subcellular location">
    <subcellularLocation>
        <location evidence="10">Cytoplasm</location>
    </subcellularLocation>
</comment>
<evidence type="ECO:0000256" key="10">
    <source>
        <dbReference type="HAMAP-Rule" id="MF_00145"/>
    </source>
</evidence>
<dbReference type="RefSeq" id="WP_371243225.1">
    <property type="nucleotide sequence ID" value="NZ_JAHWZY010000044.1"/>
</dbReference>
<dbReference type="EC" id="2.7.2.3" evidence="3 10"/>
<comment type="similarity">
    <text evidence="10 11">Belongs to the phosphoglycerate kinase family.</text>
</comment>
<feature type="binding site" evidence="10">
    <location>
        <position position="37"/>
    </location>
    <ligand>
        <name>substrate</name>
    </ligand>
</feature>
<feature type="binding site" evidence="10">
    <location>
        <position position="302"/>
    </location>
    <ligand>
        <name>ATP</name>
        <dbReference type="ChEBI" id="CHEBI:30616"/>
    </ligand>
</feature>
<feature type="binding site" evidence="10">
    <location>
        <begin position="60"/>
        <end position="63"/>
    </location>
    <ligand>
        <name>substrate</name>
    </ligand>
</feature>
<accession>A0ABV4J6C9</accession>
<evidence type="ECO:0000256" key="8">
    <source>
        <dbReference type="ARBA" id="ARBA00022840"/>
    </source>
</evidence>
<dbReference type="PANTHER" id="PTHR11406">
    <property type="entry name" value="PHOSPHOGLYCERATE KINASE"/>
    <property type="match status" value="1"/>
</dbReference>
<keyword evidence="6 10" id="KW-0547">Nucleotide-binding</keyword>
<feature type="binding site" evidence="10">
    <location>
        <position position="156"/>
    </location>
    <ligand>
        <name>substrate</name>
    </ligand>
</feature>
<dbReference type="Gene3D" id="3.40.50.1260">
    <property type="entry name" value="Phosphoglycerate kinase, N-terminal domain"/>
    <property type="match status" value="2"/>
</dbReference>
<comment type="caution">
    <text evidence="12">The sequence shown here is derived from an EMBL/GenBank/DDBJ whole genome shotgun (WGS) entry which is preliminary data.</text>
</comment>
<comment type="subunit">
    <text evidence="10">Monomer.</text>
</comment>
<keyword evidence="10" id="KW-0963">Cytoplasm</keyword>
<evidence type="ECO:0000256" key="9">
    <source>
        <dbReference type="ARBA" id="ARBA00023152"/>
    </source>
</evidence>
<feature type="binding site" evidence="10">
    <location>
        <begin position="22"/>
        <end position="24"/>
    </location>
    <ligand>
        <name>substrate</name>
    </ligand>
</feature>
<evidence type="ECO:0000256" key="4">
    <source>
        <dbReference type="ARBA" id="ARBA00016471"/>
    </source>
</evidence>
<feature type="binding site" evidence="10">
    <location>
        <position position="119"/>
    </location>
    <ligand>
        <name>substrate</name>
    </ligand>
</feature>
<proteinExistence type="inferred from homology"/>
<reference evidence="12 13" key="1">
    <citation type="journal article" date="2021" name="Res Sq">
        <title>Streptomyces Pimoensis sp. nov., Isolated From the Taklimakan Desert in Xinjiang, China.</title>
        <authorList>
            <person name="Zhang P."/>
            <person name="Luo X."/>
            <person name="Luo X."/>
            <person name="Liu Z."/>
            <person name="Xia Z."/>
            <person name="Wan C."/>
            <person name="zhang L."/>
        </authorList>
    </citation>
    <scope>NUCLEOTIDE SEQUENCE [LARGE SCALE GENOMIC DNA]</scope>
    <source>
        <strain evidence="12 13">TRM75549</strain>
    </source>
</reference>
<organism evidence="12 13">
    <name type="scientific">Streptomyces pimonensis</name>
    <dbReference type="NCBI Taxonomy" id="2860288"/>
    <lineage>
        <taxon>Bacteria</taxon>
        <taxon>Bacillati</taxon>
        <taxon>Actinomycetota</taxon>
        <taxon>Actinomycetes</taxon>
        <taxon>Kitasatosporales</taxon>
        <taxon>Streptomycetaceae</taxon>
        <taxon>Streptomyces</taxon>
    </lineage>
</organism>
<dbReference type="InterPro" id="IPR015824">
    <property type="entry name" value="Phosphoglycerate_kinase_N"/>
</dbReference>
<dbReference type="GO" id="GO:0016301">
    <property type="term" value="F:kinase activity"/>
    <property type="evidence" value="ECO:0007669"/>
    <property type="project" value="UniProtKB-KW"/>
</dbReference>
<dbReference type="InterPro" id="IPR001576">
    <property type="entry name" value="Phosphoglycerate_kinase"/>
</dbReference>
<keyword evidence="7 10" id="KW-0418">Kinase</keyword>
<feature type="binding site" evidence="10">
    <location>
        <begin position="359"/>
        <end position="362"/>
    </location>
    <ligand>
        <name>ATP</name>
        <dbReference type="ChEBI" id="CHEBI:30616"/>
    </ligand>
</feature>
<evidence type="ECO:0000256" key="7">
    <source>
        <dbReference type="ARBA" id="ARBA00022777"/>
    </source>
</evidence>
<dbReference type="PRINTS" id="PR00477">
    <property type="entry name" value="PHGLYCKINASE"/>
</dbReference>
<name>A0ABV4J6C9_9ACTN</name>
<gene>
    <name evidence="10" type="primary">pgk</name>
    <name evidence="12" type="ORF">KYY02_28720</name>
</gene>
<evidence type="ECO:0000256" key="3">
    <source>
        <dbReference type="ARBA" id="ARBA00013061"/>
    </source>
</evidence>
<evidence type="ECO:0000256" key="6">
    <source>
        <dbReference type="ARBA" id="ARBA00022741"/>
    </source>
</evidence>
<dbReference type="PROSITE" id="PS00111">
    <property type="entry name" value="PGLYCERATE_KINASE"/>
    <property type="match status" value="1"/>
</dbReference>
<evidence type="ECO:0000256" key="11">
    <source>
        <dbReference type="RuleBase" id="RU000532"/>
    </source>
</evidence>
<dbReference type="HAMAP" id="MF_00145">
    <property type="entry name" value="Phosphoglyc_kinase"/>
    <property type="match status" value="1"/>
</dbReference>
<dbReference type="InterPro" id="IPR015911">
    <property type="entry name" value="Phosphoglycerate_kinase_CS"/>
</dbReference>